<evidence type="ECO:0000256" key="3">
    <source>
        <dbReference type="ARBA" id="ARBA00022622"/>
    </source>
</evidence>
<organism evidence="10 11">
    <name type="scientific">Arabidopsis thaliana x Arabidopsis arenosa</name>
    <dbReference type="NCBI Taxonomy" id="1240361"/>
    <lineage>
        <taxon>Eukaryota</taxon>
        <taxon>Viridiplantae</taxon>
        <taxon>Streptophyta</taxon>
        <taxon>Embryophyta</taxon>
        <taxon>Tracheophyta</taxon>
        <taxon>Spermatophyta</taxon>
        <taxon>Magnoliopsida</taxon>
        <taxon>eudicotyledons</taxon>
        <taxon>Gunneridae</taxon>
        <taxon>Pentapetalae</taxon>
        <taxon>rosids</taxon>
        <taxon>malvids</taxon>
        <taxon>Brassicales</taxon>
        <taxon>Brassicaceae</taxon>
        <taxon>Camelineae</taxon>
        <taxon>Arabidopsis</taxon>
    </lineage>
</organism>
<dbReference type="EMBL" id="JAEFBK010000008">
    <property type="protein sequence ID" value="KAG7578781.1"/>
    <property type="molecule type" value="Genomic_DNA"/>
</dbReference>
<reference evidence="10 11" key="1">
    <citation type="submission" date="2020-12" db="EMBL/GenBank/DDBJ databases">
        <title>Concerted genomic and epigenomic changes stabilize Arabidopsis allopolyploids.</title>
        <authorList>
            <person name="Chen Z."/>
        </authorList>
    </citation>
    <scope>NUCLEOTIDE SEQUENCE [LARGE SCALE GENOMIC DNA]</scope>
    <source>
        <strain evidence="10">Allo738</strain>
        <tissue evidence="10">Leaf</tissue>
    </source>
</reference>
<dbReference type="Proteomes" id="UP000694240">
    <property type="component" value="Chromosome 8"/>
</dbReference>
<dbReference type="InterPro" id="IPR026960">
    <property type="entry name" value="RVT-Znf"/>
</dbReference>
<accession>A0A8T2AWZ0</accession>
<dbReference type="GO" id="GO:0005886">
    <property type="term" value="C:plasma membrane"/>
    <property type="evidence" value="ECO:0007669"/>
    <property type="project" value="UniProtKB-SubCell"/>
</dbReference>
<evidence type="ECO:0000256" key="8">
    <source>
        <dbReference type="ARBA" id="ARBA00023288"/>
    </source>
</evidence>
<gene>
    <name evidence="10" type="ORF">ISN45_Aa03g029430</name>
</gene>
<dbReference type="InterPro" id="IPR044788">
    <property type="entry name" value="X8_dom_prot"/>
</dbReference>
<evidence type="ECO:0000256" key="5">
    <source>
        <dbReference type="ARBA" id="ARBA00023136"/>
    </source>
</evidence>
<evidence type="ECO:0000256" key="4">
    <source>
        <dbReference type="ARBA" id="ARBA00022729"/>
    </source>
</evidence>
<dbReference type="CDD" id="cd06222">
    <property type="entry name" value="RNase_H_like"/>
    <property type="match status" value="1"/>
</dbReference>
<proteinExistence type="predicted"/>
<dbReference type="InterPro" id="IPR044730">
    <property type="entry name" value="RNase_H-like_dom_plant"/>
</dbReference>
<dbReference type="Pfam" id="PF13966">
    <property type="entry name" value="zf-RVT"/>
    <property type="match status" value="1"/>
</dbReference>
<dbReference type="Pfam" id="PF07983">
    <property type="entry name" value="X8"/>
    <property type="match status" value="1"/>
</dbReference>
<dbReference type="InterPro" id="IPR012946">
    <property type="entry name" value="X8"/>
</dbReference>
<keyword evidence="11" id="KW-1185">Reference proteome</keyword>
<comment type="caution">
    <text evidence="10">The sequence shown here is derived from an EMBL/GenBank/DDBJ whole genome shotgun (WGS) entry which is preliminary data.</text>
</comment>
<feature type="domain" description="X8" evidence="9">
    <location>
        <begin position="413"/>
        <end position="498"/>
    </location>
</feature>
<dbReference type="PANTHER" id="PTHR31044">
    <property type="entry name" value="BETA-1,3 GLUCANASE"/>
    <property type="match status" value="1"/>
</dbReference>
<dbReference type="GO" id="GO:0004523">
    <property type="term" value="F:RNA-DNA hybrid ribonuclease activity"/>
    <property type="evidence" value="ECO:0007669"/>
    <property type="project" value="InterPro"/>
</dbReference>
<keyword evidence="8" id="KW-0449">Lipoprotein</keyword>
<evidence type="ECO:0000256" key="6">
    <source>
        <dbReference type="ARBA" id="ARBA00023157"/>
    </source>
</evidence>
<keyword evidence="4" id="KW-0732">Signal</keyword>
<comment type="subcellular location">
    <subcellularLocation>
        <location evidence="1">Cell membrane</location>
        <topology evidence="1">Lipid-anchor</topology>
        <topology evidence="1">GPI-anchor</topology>
    </subcellularLocation>
</comment>
<name>A0A8T2AWZ0_9BRAS</name>
<dbReference type="InterPro" id="IPR002156">
    <property type="entry name" value="RNaseH_domain"/>
</dbReference>
<dbReference type="GO" id="GO:0003676">
    <property type="term" value="F:nucleic acid binding"/>
    <property type="evidence" value="ECO:0007669"/>
    <property type="project" value="InterPro"/>
</dbReference>
<keyword evidence="6" id="KW-1015">Disulfide bond</keyword>
<evidence type="ECO:0000256" key="2">
    <source>
        <dbReference type="ARBA" id="ARBA00022475"/>
    </source>
</evidence>
<evidence type="ECO:0000259" key="9">
    <source>
        <dbReference type="SMART" id="SM00768"/>
    </source>
</evidence>
<dbReference type="PANTHER" id="PTHR31044:SF55">
    <property type="entry name" value="CARBOHYDRATE-BINDING X8 DOMAIN SUPERFAMILY PROTEIN"/>
    <property type="match status" value="1"/>
</dbReference>
<keyword evidence="7" id="KW-0325">Glycoprotein</keyword>
<evidence type="ECO:0000256" key="1">
    <source>
        <dbReference type="ARBA" id="ARBA00004609"/>
    </source>
</evidence>
<keyword evidence="2" id="KW-1003">Cell membrane</keyword>
<protein>
    <submittedName>
        <fullName evidence="10">Ribonuclease H domain</fullName>
    </submittedName>
</protein>
<evidence type="ECO:0000313" key="10">
    <source>
        <dbReference type="EMBL" id="KAG7578781.1"/>
    </source>
</evidence>
<dbReference type="Pfam" id="PF13456">
    <property type="entry name" value="RVT_3"/>
    <property type="match status" value="1"/>
</dbReference>
<dbReference type="GO" id="GO:0098552">
    <property type="term" value="C:side of membrane"/>
    <property type="evidence" value="ECO:0007669"/>
    <property type="project" value="UniProtKB-KW"/>
</dbReference>
<dbReference type="GO" id="GO:0009506">
    <property type="term" value="C:plasmodesma"/>
    <property type="evidence" value="ECO:0007669"/>
    <property type="project" value="UniProtKB-ARBA"/>
</dbReference>
<dbReference type="SMART" id="SM00768">
    <property type="entry name" value="X8"/>
    <property type="match status" value="1"/>
</dbReference>
<sequence>MMAAKPLLQDGLRKNVLSGFSTKVWCDNWIPTIPARSANDNGVYRDPNLYVNHLIDFNTKEWKLDLINELIEPSDIPLITGLKPSRTFKVDDYIWVHTKNGQYIVKSGYALAKQALQSSVEVLEPSTTKLKSQVWKLKAPRKIKHFLWQALAGCVATSSRLADRHCDSDRSCSRCGAIEESINHVLFECPPALQVWALSPVPTSPGLFPCSSLFSNFDYLFWQAKKQGVTAEQLESFSWIVWYIWKARNDKVFSNKDNQPPETLALALSETKSCPIKLFGLRGINRYRNALHAEFGALLWAMEGALLNGLVSVHFETDCLGIISVLEEPEDWPVFSSELDIFKGFRARFVLFSISHISRNNNVRSDRLAKSARVRALKPFNLPLVKMKTLWLKIAIALLFITVTFTAKAEFGQWCVADPQIPDNVIQAALDWACQIGGADCSKIQPDQPCFLPNTVKDHASVVFNDYYQRYKHKGGTCDFHSAAVITQRDPSNGSCHFEYIQ</sequence>
<keyword evidence="3" id="KW-0336">GPI-anchor</keyword>
<dbReference type="FunFam" id="1.20.58.1040:FF:000001">
    <property type="entry name" value="Glucan endo-1,3-beta-glucosidase 4"/>
    <property type="match status" value="1"/>
</dbReference>
<keyword evidence="5" id="KW-0472">Membrane</keyword>
<evidence type="ECO:0000313" key="11">
    <source>
        <dbReference type="Proteomes" id="UP000694240"/>
    </source>
</evidence>
<evidence type="ECO:0000256" key="7">
    <source>
        <dbReference type="ARBA" id="ARBA00023180"/>
    </source>
</evidence>
<dbReference type="AlphaFoldDB" id="A0A8T2AWZ0"/>